<dbReference type="InterPro" id="IPR005119">
    <property type="entry name" value="LysR_subst-bd"/>
</dbReference>
<sequence length="297" mass="33209">MKIWPLRVLTQVVESGSLQAAANALHRTAPALSLTLSKLEDDVGFAILDRSGYRLQLTAEGQQFLRHAYELLRQHDRLNSVVAQLRDGAEPQLHVGYDYSCNPDLLLPAVHQIQQAFPVTEVLIAGHSQLQALQHVREGRVELALTPWLPTFQQMADFESLRLGEFQLVVVMARRLVEQHGMPTSRNALSEIPHLLPKELNMGISPEQIYRLSGSSRLRVNDAHTMVQFLRAGVGWGVIPRDLVRQSLVKGELVEVDIPGFLDHIHAEIHLVKLASTQLGPAGTLLWESFVAQEHHC</sequence>
<keyword evidence="4" id="KW-0804">Transcription</keyword>
<dbReference type="GO" id="GO:0000976">
    <property type="term" value="F:transcription cis-regulatory region binding"/>
    <property type="evidence" value="ECO:0007669"/>
    <property type="project" value="TreeGrafter"/>
</dbReference>
<keyword evidence="2" id="KW-0805">Transcription regulation</keyword>
<dbReference type="Gene3D" id="3.40.190.290">
    <property type="match status" value="1"/>
</dbReference>
<dbReference type="CDD" id="cd05466">
    <property type="entry name" value="PBP2_LTTR_substrate"/>
    <property type="match status" value="1"/>
</dbReference>
<evidence type="ECO:0000313" key="7">
    <source>
        <dbReference type="Proteomes" id="UP000288212"/>
    </source>
</evidence>
<comment type="caution">
    <text evidence="6">The sequence shown here is derived from an EMBL/GenBank/DDBJ whole genome shotgun (WGS) entry which is preliminary data.</text>
</comment>
<dbReference type="InterPro" id="IPR036390">
    <property type="entry name" value="WH_DNA-bd_sf"/>
</dbReference>
<protein>
    <submittedName>
        <fullName evidence="6">LysR family transcriptional regulator</fullName>
    </submittedName>
</protein>
<comment type="similarity">
    <text evidence="1">Belongs to the LysR transcriptional regulatory family.</text>
</comment>
<name>A0A432VSZ3_9GAMM</name>
<dbReference type="PANTHER" id="PTHR30126">
    <property type="entry name" value="HTH-TYPE TRANSCRIPTIONAL REGULATOR"/>
    <property type="match status" value="1"/>
</dbReference>
<dbReference type="InterPro" id="IPR000847">
    <property type="entry name" value="LysR_HTH_N"/>
</dbReference>
<evidence type="ECO:0000313" key="6">
    <source>
        <dbReference type="EMBL" id="RUO19525.1"/>
    </source>
</evidence>
<keyword evidence="3" id="KW-0238">DNA-binding</keyword>
<dbReference type="Pfam" id="PF03466">
    <property type="entry name" value="LysR_substrate"/>
    <property type="match status" value="1"/>
</dbReference>
<dbReference type="InterPro" id="IPR036388">
    <property type="entry name" value="WH-like_DNA-bd_sf"/>
</dbReference>
<evidence type="ECO:0000256" key="1">
    <source>
        <dbReference type="ARBA" id="ARBA00009437"/>
    </source>
</evidence>
<dbReference type="Gene3D" id="1.10.10.10">
    <property type="entry name" value="Winged helix-like DNA-binding domain superfamily/Winged helix DNA-binding domain"/>
    <property type="match status" value="1"/>
</dbReference>
<accession>A0A432VSZ3</accession>
<proteinExistence type="inferred from homology"/>
<dbReference type="SUPFAM" id="SSF46785">
    <property type="entry name" value="Winged helix' DNA-binding domain"/>
    <property type="match status" value="1"/>
</dbReference>
<evidence type="ECO:0000256" key="4">
    <source>
        <dbReference type="ARBA" id="ARBA00023163"/>
    </source>
</evidence>
<dbReference type="EMBL" id="PIPI01000005">
    <property type="protein sequence ID" value="RUO19525.1"/>
    <property type="molecule type" value="Genomic_DNA"/>
</dbReference>
<gene>
    <name evidence="6" type="ORF">CWE06_08320</name>
</gene>
<dbReference type="SUPFAM" id="SSF53850">
    <property type="entry name" value="Periplasmic binding protein-like II"/>
    <property type="match status" value="1"/>
</dbReference>
<dbReference type="PROSITE" id="PS50931">
    <property type="entry name" value="HTH_LYSR"/>
    <property type="match status" value="1"/>
</dbReference>
<dbReference type="Pfam" id="PF00126">
    <property type="entry name" value="HTH_1"/>
    <property type="match status" value="1"/>
</dbReference>
<organism evidence="6 7">
    <name type="scientific">Aliidiomarina haloalkalitolerans</name>
    <dbReference type="NCBI Taxonomy" id="859059"/>
    <lineage>
        <taxon>Bacteria</taxon>
        <taxon>Pseudomonadati</taxon>
        <taxon>Pseudomonadota</taxon>
        <taxon>Gammaproteobacteria</taxon>
        <taxon>Alteromonadales</taxon>
        <taxon>Idiomarinaceae</taxon>
        <taxon>Aliidiomarina</taxon>
    </lineage>
</organism>
<reference evidence="6 7" key="1">
    <citation type="journal article" date="2011" name="Front. Microbiol.">
        <title>Genomic signatures of strain selection and enhancement in Bacillus atrophaeus var. globigii, a historical biowarfare simulant.</title>
        <authorList>
            <person name="Gibbons H.S."/>
            <person name="Broomall S.M."/>
            <person name="McNew L.A."/>
            <person name="Daligault H."/>
            <person name="Chapman C."/>
            <person name="Bruce D."/>
            <person name="Karavis M."/>
            <person name="Krepps M."/>
            <person name="McGregor P.A."/>
            <person name="Hong C."/>
            <person name="Park K.H."/>
            <person name="Akmal A."/>
            <person name="Feldman A."/>
            <person name="Lin J.S."/>
            <person name="Chang W.E."/>
            <person name="Higgs B.W."/>
            <person name="Demirev P."/>
            <person name="Lindquist J."/>
            <person name="Liem A."/>
            <person name="Fochler E."/>
            <person name="Read T.D."/>
            <person name="Tapia R."/>
            <person name="Johnson S."/>
            <person name="Bishop-Lilly K.A."/>
            <person name="Detter C."/>
            <person name="Han C."/>
            <person name="Sozhamannan S."/>
            <person name="Rosenzweig C.N."/>
            <person name="Skowronski E.W."/>
        </authorList>
    </citation>
    <scope>NUCLEOTIDE SEQUENCE [LARGE SCALE GENOMIC DNA]</scope>
    <source>
        <strain evidence="6 7">AK5</strain>
    </source>
</reference>
<dbReference type="RefSeq" id="WP_126793040.1">
    <property type="nucleotide sequence ID" value="NZ_PIPI01000005.1"/>
</dbReference>
<keyword evidence="7" id="KW-1185">Reference proteome</keyword>
<dbReference type="PANTHER" id="PTHR30126:SF91">
    <property type="entry name" value="LYSR FAMILY TRANSCRIPTIONAL REGULATOR"/>
    <property type="match status" value="1"/>
</dbReference>
<evidence type="ECO:0000259" key="5">
    <source>
        <dbReference type="PROSITE" id="PS50931"/>
    </source>
</evidence>
<evidence type="ECO:0000256" key="2">
    <source>
        <dbReference type="ARBA" id="ARBA00023015"/>
    </source>
</evidence>
<dbReference type="Proteomes" id="UP000288212">
    <property type="component" value="Unassembled WGS sequence"/>
</dbReference>
<feature type="domain" description="HTH lysR-type" evidence="5">
    <location>
        <begin position="1"/>
        <end position="58"/>
    </location>
</feature>
<dbReference type="OrthoDB" id="9786526at2"/>
<dbReference type="AlphaFoldDB" id="A0A432VSZ3"/>
<dbReference type="GO" id="GO:0003700">
    <property type="term" value="F:DNA-binding transcription factor activity"/>
    <property type="evidence" value="ECO:0007669"/>
    <property type="project" value="InterPro"/>
</dbReference>
<evidence type="ECO:0000256" key="3">
    <source>
        <dbReference type="ARBA" id="ARBA00023125"/>
    </source>
</evidence>